<dbReference type="SUPFAM" id="SSF116734">
    <property type="entry name" value="DNA methylase specificity domain"/>
    <property type="match status" value="2"/>
</dbReference>
<keyword evidence="2" id="KW-0680">Restriction system</keyword>
<dbReference type="OrthoDB" id="8550160at2"/>
<reference evidence="5 6" key="1">
    <citation type="submission" date="2020-03" db="EMBL/GenBank/DDBJ databases">
        <authorList>
            <consortium name="Genoscope - CEA"/>
            <person name="William W."/>
        </authorList>
    </citation>
    <scope>NUCLEOTIDE SEQUENCE [LARGE SCALE GENOMIC DNA]</scope>
    <source>
        <strain evidence="6">DSM 16959</strain>
    </source>
</reference>
<dbReference type="REBASE" id="438157">
    <property type="entry name" value="S.Doe16959ORF3003P"/>
</dbReference>
<dbReference type="CDD" id="cd17287">
    <property type="entry name" value="RMtype1_S_EcoN10ORF171P_TRD2-CR2_like"/>
    <property type="match status" value="1"/>
</dbReference>
<proteinExistence type="inferred from homology"/>
<feature type="domain" description="Type I restriction modification DNA specificity" evidence="4">
    <location>
        <begin position="2"/>
        <end position="142"/>
    </location>
</feature>
<evidence type="ECO:0000313" key="6">
    <source>
        <dbReference type="Proteomes" id="UP000515733"/>
    </source>
</evidence>
<evidence type="ECO:0000256" key="3">
    <source>
        <dbReference type="ARBA" id="ARBA00023125"/>
    </source>
</evidence>
<dbReference type="GO" id="GO:0003677">
    <property type="term" value="F:DNA binding"/>
    <property type="evidence" value="ECO:0007669"/>
    <property type="project" value="UniProtKB-KW"/>
</dbReference>
<sequence length="445" mass="49781">MTWQVATLGDLFDLKYGKSLPERNRMSAGTVPVYGSNGVVGHHDKAITSGPTIIVGRKGSAGRVAYSETPCWPIDTTYFIDDFGESHDSRFWAYQFTSLRLDEFEKSSAIPGLNRDDAYTRECVFPGLDEQHRIAKKLDHIAVHLDDIRTRLETIPAIIKRFRMSVLAAACSGRLTADWRRGNPVVTESQEWVRRLIESRKKRFLQQQAKALAEGKRAPRQPVIPDQLIEVNDLPSSWSECPLATLFSVETGGTPSRKNESYWQDGNIPWVKTGEVQNCDIFDAEEHITSLALTESNAKVFPAETLLIAMYGEGKTRGQVGRLKIPAATNQACAALVNEDLGEVARSYAYYFCLGQYQKLRDDSVGGNQPNLNLDKVKNWIVAVPPPEEQTEIVRRVGAMFKQADAIETRYRKAKTFTNKLMPSVLAKAFRGELVEQGGEEVQHG</sequence>
<dbReference type="PANTHER" id="PTHR43140:SF1">
    <property type="entry name" value="TYPE I RESTRICTION ENZYME ECOKI SPECIFICITY SUBUNIT"/>
    <property type="match status" value="1"/>
</dbReference>
<dbReference type="Gene3D" id="3.90.220.20">
    <property type="entry name" value="DNA methylase specificity domains"/>
    <property type="match status" value="2"/>
</dbReference>
<accession>A0A6S6XYP0</accession>
<comment type="similarity">
    <text evidence="1">Belongs to the type-I restriction system S methylase family.</text>
</comment>
<evidence type="ECO:0000256" key="2">
    <source>
        <dbReference type="ARBA" id="ARBA00022747"/>
    </source>
</evidence>
<dbReference type="PANTHER" id="PTHR43140">
    <property type="entry name" value="TYPE-1 RESTRICTION ENZYME ECOKI SPECIFICITY PROTEIN"/>
    <property type="match status" value="1"/>
</dbReference>
<evidence type="ECO:0000256" key="1">
    <source>
        <dbReference type="ARBA" id="ARBA00010923"/>
    </source>
</evidence>
<dbReference type="CDD" id="cd17267">
    <property type="entry name" value="RMtype1_S_EcoAO83I-TRD1-CR1_like"/>
    <property type="match status" value="1"/>
</dbReference>
<dbReference type="GO" id="GO:0009307">
    <property type="term" value="P:DNA restriction-modification system"/>
    <property type="evidence" value="ECO:0007669"/>
    <property type="project" value="UniProtKB-KW"/>
</dbReference>
<dbReference type="EMBL" id="LR778301">
    <property type="protein sequence ID" value="CAB1370158.1"/>
    <property type="molecule type" value="Genomic_DNA"/>
</dbReference>
<protein>
    <recommendedName>
        <fullName evidence="4">Type I restriction modification DNA specificity domain-containing protein</fullName>
    </recommendedName>
</protein>
<feature type="domain" description="Type I restriction modification DNA specificity" evidence="4">
    <location>
        <begin position="235"/>
        <end position="409"/>
    </location>
</feature>
<dbReference type="RefSeq" id="WP_145770710.1">
    <property type="nucleotide sequence ID" value="NZ_LR778301.1"/>
</dbReference>
<organism evidence="5 6">
    <name type="scientific">Denitratisoma oestradiolicum</name>
    <dbReference type="NCBI Taxonomy" id="311182"/>
    <lineage>
        <taxon>Bacteria</taxon>
        <taxon>Pseudomonadati</taxon>
        <taxon>Pseudomonadota</taxon>
        <taxon>Betaproteobacteria</taxon>
        <taxon>Nitrosomonadales</taxon>
        <taxon>Sterolibacteriaceae</taxon>
        <taxon>Denitratisoma</taxon>
    </lineage>
</organism>
<gene>
    <name evidence="5" type="ORF">DENOEST_3004</name>
</gene>
<dbReference type="Pfam" id="PF01420">
    <property type="entry name" value="Methylase_S"/>
    <property type="match status" value="2"/>
</dbReference>
<keyword evidence="6" id="KW-1185">Reference proteome</keyword>
<dbReference type="InterPro" id="IPR000055">
    <property type="entry name" value="Restrct_endonuc_typeI_TRD"/>
</dbReference>
<dbReference type="KEGG" id="doe:DENOEST_3004"/>
<dbReference type="AlphaFoldDB" id="A0A6S6XYP0"/>
<dbReference type="InterPro" id="IPR044946">
    <property type="entry name" value="Restrct_endonuc_typeI_TRD_sf"/>
</dbReference>
<dbReference type="Proteomes" id="UP000515733">
    <property type="component" value="Chromosome"/>
</dbReference>
<evidence type="ECO:0000259" key="4">
    <source>
        <dbReference type="Pfam" id="PF01420"/>
    </source>
</evidence>
<keyword evidence="3" id="KW-0238">DNA-binding</keyword>
<evidence type="ECO:0000313" key="5">
    <source>
        <dbReference type="EMBL" id="CAB1370158.1"/>
    </source>
</evidence>
<dbReference type="InterPro" id="IPR051212">
    <property type="entry name" value="Type-I_RE_S_subunit"/>
</dbReference>
<name>A0A6S6XYP0_9PROT</name>